<dbReference type="Proteomes" id="UP000007322">
    <property type="component" value="Chromosome 4"/>
</dbReference>
<keyword evidence="3" id="KW-1185">Reference proteome</keyword>
<accession>G2QG56</accession>
<organism evidence="2 3">
    <name type="scientific">Thermothelomyces thermophilus (strain ATCC 42464 / BCRC 31852 / DSM 1799)</name>
    <name type="common">Sporotrichum thermophile</name>
    <dbReference type="NCBI Taxonomy" id="573729"/>
    <lineage>
        <taxon>Eukaryota</taxon>
        <taxon>Fungi</taxon>
        <taxon>Dikarya</taxon>
        <taxon>Ascomycota</taxon>
        <taxon>Pezizomycotina</taxon>
        <taxon>Sordariomycetes</taxon>
        <taxon>Sordariomycetidae</taxon>
        <taxon>Sordariales</taxon>
        <taxon>Chaetomiaceae</taxon>
        <taxon>Thermothelomyces</taxon>
    </lineage>
</organism>
<evidence type="ECO:0000313" key="3">
    <source>
        <dbReference type="Proteomes" id="UP000007322"/>
    </source>
</evidence>
<dbReference type="EMBL" id="CP003005">
    <property type="protein sequence ID" value="AEO58521.1"/>
    <property type="molecule type" value="Genomic_DNA"/>
</dbReference>
<proteinExistence type="predicted"/>
<sequence>MLCKSQSTTAPATLPALKQSSPKPKRTRLSLLLALWASSLAASVARPASPRSVPANGFSKALCADRRAVTVFEHSNGLEWDLSENSINPEQAHSQTYHTAFGFEHSKRPLFMRVEVEGKLRGRSRQMKHDLLKFSPRSAEIYIDGDDFARHVEFKKPLDQIARSLDMAMQMENIKKIPVEMPDQMPAQFTRENITQNSPSEAQMLLPQQRPVSLRKNWEQARARKWKNALNSKDMSAASLNNTLRIPFSSLFGDSYKARPLATWTPI</sequence>
<dbReference type="HOGENOM" id="CLU_1044117_0_0_1"/>
<evidence type="ECO:0000313" key="2">
    <source>
        <dbReference type="EMBL" id="AEO58521.1"/>
    </source>
</evidence>
<dbReference type="VEuPathDB" id="FungiDB:MYCTH_2305912"/>
<feature type="compositionally biased region" description="Polar residues" evidence="1">
    <location>
        <begin position="1"/>
        <end position="11"/>
    </location>
</feature>
<dbReference type="STRING" id="573729.G2QG56"/>
<dbReference type="AlphaFoldDB" id="G2QG56"/>
<protein>
    <submittedName>
        <fullName evidence="2">Uncharacterized protein</fullName>
    </submittedName>
</protein>
<dbReference type="GeneID" id="11510056"/>
<dbReference type="KEGG" id="mtm:MYCTH_2305912"/>
<feature type="non-terminal residue" evidence="2">
    <location>
        <position position="267"/>
    </location>
</feature>
<gene>
    <name evidence="2" type="ORF">MYCTH_2305912</name>
</gene>
<reference evidence="2 3" key="1">
    <citation type="journal article" date="2011" name="Nat. Biotechnol.">
        <title>Comparative genomic analysis of the thermophilic biomass-degrading fungi Myceliophthora thermophila and Thielavia terrestris.</title>
        <authorList>
            <person name="Berka R.M."/>
            <person name="Grigoriev I.V."/>
            <person name="Otillar R."/>
            <person name="Salamov A."/>
            <person name="Grimwood J."/>
            <person name="Reid I."/>
            <person name="Ishmael N."/>
            <person name="John T."/>
            <person name="Darmond C."/>
            <person name="Moisan M.-C."/>
            <person name="Henrissat B."/>
            <person name="Coutinho P.M."/>
            <person name="Lombard V."/>
            <person name="Natvig D.O."/>
            <person name="Lindquist E."/>
            <person name="Schmutz J."/>
            <person name="Lucas S."/>
            <person name="Harris P."/>
            <person name="Powlowski J."/>
            <person name="Bellemare A."/>
            <person name="Taylor D."/>
            <person name="Butler G."/>
            <person name="de Vries R.P."/>
            <person name="Allijn I.E."/>
            <person name="van den Brink J."/>
            <person name="Ushinsky S."/>
            <person name="Storms R."/>
            <person name="Powell A.J."/>
            <person name="Paulsen I.T."/>
            <person name="Elbourne L.D.H."/>
            <person name="Baker S.E."/>
            <person name="Magnuson J."/>
            <person name="LaBoissiere S."/>
            <person name="Clutterbuck A.J."/>
            <person name="Martinez D."/>
            <person name="Wogulis M."/>
            <person name="de Leon A.L."/>
            <person name="Rey M.W."/>
            <person name="Tsang A."/>
        </authorList>
    </citation>
    <scope>NUCLEOTIDE SEQUENCE [LARGE SCALE GENOMIC DNA]</scope>
    <source>
        <strain evidence="3">ATCC 42464 / BCRC 31852 / DSM 1799</strain>
    </source>
</reference>
<feature type="region of interest" description="Disordered" evidence="1">
    <location>
        <begin position="1"/>
        <end position="22"/>
    </location>
</feature>
<evidence type="ECO:0000256" key="1">
    <source>
        <dbReference type="SAM" id="MobiDB-lite"/>
    </source>
</evidence>
<dbReference type="RefSeq" id="XP_003663766.1">
    <property type="nucleotide sequence ID" value="XM_003663718.1"/>
</dbReference>
<dbReference type="OrthoDB" id="3922785at2759"/>
<name>G2QG56_THET4</name>
<dbReference type="InParanoid" id="G2QG56"/>